<dbReference type="EMBL" id="EAAA01000896">
    <property type="status" value="NOT_ANNOTATED_CDS"/>
    <property type="molecule type" value="Genomic_DNA"/>
</dbReference>
<feature type="region of interest" description="Disordered" evidence="3">
    <location>
        <begin position="398"/>
        <end position="421"/>
    </location>
</feature>
<reference evidence="5" key="2">
    <citation type="journal article" date="2008" name="Genome Biol.">
        <title>Improved genome assembly and evidence-based global gene model set for the chordate Ciona intestinalis: new insight into intron and operon populations.</title>
        <authorList>
            <person name="Satou Y."/>
            <person name="Mineta K."/>
            <person name="Ogasawara M."/>
            <person name="Sasakura Y."/>
            <person name="Shoguchi E."/>
            <person name="Ueno K."/>
            <person name="Yamada L."/>
            <person name="Matsumoto J."/>
            <person name="Wasserscheid J."/>
            <person name="Dewar K."/>
            <person name="Wiley G.B."/>
            <person name="Macmil S.L."/>
            <person name="Roe B.A."/>
            <person name="Zeller R.W."/>
            <person name="Hastings K.E."/>
            <person name="Lemaire P."/>
            <person name="Lindquist E."/>
            <person name="Endo T."/>
            <person name="Hotta K."/>
            <person name="Inaba K."/>
        </authorList>
    </citation>
    <scope>NUCLEOTIDE SEQUENCE [LARGE SCALE GENOMIC DNA]</scope>
    <source>
        <strain evidence="5">wild type</strain>
    </source>
</reference>
<evidence type="ECO:0000313" key="6">
    <source>
        <dbReference type="Proteomes" id="UP000008144"/>
    </source>
</evidence>
<dbReference type="Pfam" id="PF15739">
    <property type="entry name" value="TSNAXIP1_N"/>
    <property type="match status" value="1"/>
</dbReference>
<dbReference type="GeneTree" id="ENSGT00390000009877"/>
<keyword evidence="1 2" id="KW-0175">Coiled coil</keyword>
<gene>
    <name evidence="5" type="primary">LOC100177131</name>
</gene>
<dbReference type="OrthoDB" id="10024479at2759"/>
<organism evidence="5 6">
    <name type="scientific">Ciona intestinalis</name>
    <name type="common">Transparent sea squirt</name>
    <name type="synonym">Ascidia intestinalis</name>
    <dbReference type="NCBI Taxonomy" id="7719"/>
    <lineage>
        <taxon>Eukaryota</taxon>
        <taxon>Metazoa</taxon>
        <taxon>Chordata</taxon>
        <taxon>Tunicata</taxon>
        <taxon>Ascidiacea</taxon>
        <taxon>Phlebobranchia</taxon>
        <taxon>Cionidae</taxon>
        <taxon>Ciona</taxon>
    </lineage>
</organism>
<dbReference type="Ensembl" id="ENSCINT00000001251.2">
    <property type="protein sequence ID" value="ENSCINP00000001251.2"/>
    <property type="gene ID" value="ENSCING00000000682.2"/>
</dbReference>
<evidence type="ECO:0000259" key="4">
    <source>
        <dbReference type="Pfam" id="PF15739"/>
    </source>
</evidence>
<feature type="coiled-coil region" evidence="2">
    <location>
        <begin position="334"/>
        <end position="388"/>
    </location>
</feature>
<accession>F6QS01</accession>
<dbReference type="RefSeq" id="XP_002120703.1">
    <property type="nucleotide sequence ID" value="XM_002120667.4"/>
</dbReference>
<dbReference type="InterPro" id="IPR032755">
    <property type="entry name" value="TSNAXIP1_N"/>
</dbReference>
<feature type="domain" description="Translin-associated factor X-interacting protein 1 N-terminal" evidence="4">
    <location>
        <begin position="251"/>
        <end position="366"/>
    </location>
</feature>
<dbReference type="STRING" id="7719.ENSCINP00000001251"/>
<accession>A0A1W2W5B8</accession>
<dbReference type="Proteomes" id="UP000008144">
    <property type="component" value="Chromosome 12"/>
</dbReference>
<reference evidence="5" key="3">
    <citation type="submission" date="2025-08" db="UniProtKB">
        <authorList>
            <consortium name="Ensembl"/>
        </authorList>
    </citation>
    <scope>IDENTIFICATION</scope>
</reference>
<evidence type="ECO:0000256" key="1">
    <source>
        <dbReference type="ARBA" id="ARBA00023054"/>
    </source>
</evidence>
<proteinExistence type="predicted"/>
<dbReference type="PANTHER" id="PTHR34916:SF1">
    <property type="entry name" value="GI:13385330"/>
    <property type="match status" value="1"/>
</dbReference>
<dbReference type="KEGG" id="cin:100177131"/>
<dbReference type="HOGENOM" id="CLU_521704_0_0_1"/>
<name>F6QS01_CIOIN</name>
<keyword evidence="6" id="KW-1185">Reference proteome</keyword>
<dbReference type="AlphaFoldDB" id="F6QS01"/>
<evidence type="ECO:0000256" key="3">
    <source>
        <dbReference type="SAM" id="MobiDB-lite"/>
    </source>
</evidence>
<reference evidence="5" key="4">
    <citation type="submission" date="2025-09" db="UniProtKB">
        <authorList>
            <consortium name="Ensembl"/>
        </authorList>
    </citation>
    <scope>IDENTIFICATION</scope>
</reference>
<evidence type="ECO:0000256" key="2">
    <source>
        <dbReference type="SAM" id="Coils"/>
    </source>
</evidence>
<dbReference type="GeneID" id="100177131"/>
<reference evidence="6" key="1">
    <citation type="journal article" date="2002" name="Science">
        <title>The draft genome of Ciona intestinalis: insights into chordate and vertebrate origins.</title>
        <authorList>
            <person name="Dehal P."/>
            <person name="Satou Y."/>
            <person name="Campbell R.K."/>
            <person name="Chapman J."/>
            <person name="Degnan B."/>
            <person name="De Tomaso A."/>
            <person name="Davidson B."/>
            <person name="Di Gregorio A."/>
            <person name="Gelpke M."/>
            <person name="Goodstein D.M."/>
            <person name="Harafuji N."/>
            <person name="Hastings K.E."/>
            <person name="Ho I."/>
            <person name="Hotta K."/>
            <person name="Huang W."/>
            <person name="Kawashima T."/>
            <person name="Lemaire P."/>
            <person name="Martinez D."/>
            <person name="Meinertzhagen I.A."/>
            <person name="Necula S."/>
            <person name="Nonaka M."/>
            <person name="Putnam N."/>
            <person name="Rash S."/>
            <person name="Saiga H."/>
            <person name="Satake M."/>
            <person name="Terry A."/>
            <person name="Yamada L."/>
            <person name="Wang H.G."/>
            <person name="Awazu S."/>
            <person name="Azumi K."/>
            <person name="Boore J."/>
            <person name="Branno M."/>
            <person name="Chin-Bow S."/>
            <person name="DeSantis R."/>
            <person name="Doyle S."/>
            <person name="Francino P."/>
            <person name="Keys D.N."/>
            <person name="Haga S."/>
            <person name="Hayashi H."/>
            <person name="Hino K."/>
            <person name="Imai K.S."/>
            <person name="Inaba K."/>
            <person name="Kano S."/>
            <person name="Kobayashi K."/>
            <person name="Kobayashi M."/>
            <person name="Lee B.I."/>
            <person name="Makabe K.W."/>
            <person name="Manohar C."/>
            <person name="Matassi G."/>
            <person name="Medina M."/>
            <person name="Mochizuki Y."/>
            <person name="Mount S."/>
            <person name="Morishita T."/>
            <person name="Miura S."/>
            <person name="Nakayama A."/>
            <person name="Nishizaka S."/>
            <person name="Nomoto H."/>
            <person name="Ohta F."/>
            <person name="Oishi K."/>
            <person name="Rigoutsos I."/>
            <person name="Sano M."/>
            <person name="Sasaki A."/>
            <person name="Sasakura Y."/>
            <person name="Shoguchi E."/>
            <person name="Shin-i T."/>
            <person name="Spagnuolo A."/>
            <person name="Stainier D."/>
            <person name="Suzuki M.M."/>
            <person name="Tassy O."/>
            <person name="Takatori N."/>
            <person name="Tokuoka M."/>
            <person name="Yagi K."/>
            <person name="Yoshizaki F."/>
            <person name="Wada S."/>
            <person name="Zhang C."/>
            <person name="Hyatt P.D."/>
            <person name="Larimer F."/>
            <person name="Detter C."/>
            <person name="Doggett N."/>
            <person name="Glavina T."/>
            <person name="Hawkins T."/>
            <person name="Richardson P."/>
            <person name="Lucas S."/>
            <person name="Kohara Y."/>
            <person name="Levine M."/>
            <person name="Satoh N."/>
            <person name="Rokhsar D.S."/>
        </authorList>
    </citation>
    <scope>NUCLEOTIDE SEQUENCE [LARGE SCALE GENOMIC DNA]</scope>
</reference>
<dbReference type="PANTHER" id="PTHR34916">
    <property type="entry name" value="GI:13385330"/>
    <property type="match status" value="1"/>
</dbReference>
<dbReference type="OMA" id="SMSIHED"/>
<protein>
    <recommendedName>
        <fullName evidence="4">Translin-associated factor X-interacting protein 1 N-terminal domain-containing protein</fullName>
    </recommendedName>
</protein>
<dbReference type="InParanoid" id="F6QS01"/>
<sequence length="522" mass="60693">MDAANLHALMEAALVGNKRDVYDYTAGHLNFNRYNRNVTNISENKVRWKCCEKQTPETTKKPPLAVKKNINKMSDALFNFSAGTAGALAADNSSMSIHEDEETMLTSTASQEQLEKSLFEEMQRFVWKTPPPSVSSQTQHDAQLPKVVSRQKKVLPPIKRSSKVVCEELKLPEIMLPTTDDTREIPMSLQGGNTDNNKKYERAKFITTYHAGVSAKDQFQKMVDFERTVLRKPETLEQKLGDGHKAVEHLEQKLVSRLMEFRLKNIHHGLSFHRLQLYSEIWNDMSLDSTIFGELLNEIKEEYDSYLVHLIDSSQSTNRAELAQCLELIKGMSSHEKVEMSQQLQEEVENLEEKCKTALLRNHELRKKVVEENARIEKEKRLQREEDEENIRRMLPVRRNHRKVQPKSRENSLSGRKSKLKTEQKLQLLHSEIWDKLDHLSEQRELLRNSFVPKQSHRNVQHAVKDTEVEIQKLQQQTEYLTQHKQVHVNKLETELKRSIVSQDVRSQIQNIIEQRSSQSSM</sequence>
<evidence type="ECO:0000313" key="5">
    <source>
        <dbReference type="Ensembl" id="ENSCINP00000001251.2"/>
    </source>
</evidence>